<keyword evidence="5 11" id="KW-0067">ATP-binding</keyword>
<protein>
    <recommendedName>
        <fullName evidence="11">Tyrosine--tRNA ligase</fullName>
        <ecNumber evidence="11">6.1.1.1</ecNumber>
    </recommendedName>
    <alternativeName>
        <fullName evidence="11">Tyrosyl-tRNA synthetase</fullName>
        <shortName evidence="11">TyrRS</shortName>
    </alternativeName>
</protein>
<dbReference type="HAMAP" id="MF_02006">
    <property type="entry name" value="Tyr_tRNA_synth_type1"/>
    <property type="match status" value="1"/>
</dbReference>
<dbReference type="InterPro" id="IPR001412">
    <property type="entry name" value="aa-tRNA-synth_I_CS"/>
</dbReference>
<keyword evidence="2 11" id="KW-0963">Cytoplasm</keyword>
<keyword evidence="4 11" id="KW-0547">Nucleotide-binding</keyword>
<dbReference type="FunFam" id="1.10.240.10:FF:000001">
    <property type="entry name" value="Tyrosine--tRNA ligase"/>
    <property type="match status" value="1"/>
</dbReference>
<evidence type="ECO:0000313" key="14">
    <source>
        <dbReference type="EMBL" id="ACR69272.1"/>
    </source>
</evidence>
<comment type="subcellular location">
    <subcellularLocation>
        <location evidence="1 11">Cytoplasm</location>
    </subcellularLocation>
</comment>
<evidence type="ECO:0000256" key="6">
    <source>
        <dbReference type="ARBA" id="ARBA00022884"/>
    </source>
</evidence>
<dbReference type="STRING" id="67780.B6E78_03090"/>
<evidence type="ECO:0000256" key="1">
    <source>
        <dbReference type="ARBA" id="ARBA00004496"/>
    </source>
</evidence>
<feature type="short sequence motif" description="'KMSKS' region" evidence="11">
    <location>
        <begin position="239"/>
        <end position="243"/>
    </location>
</feature>
<sequence>MELLMASSNLIKQLQERGLVAQVTDEEALAERLAQGSIALYCGFDPTADSLHLGHLVPLLCLKRFQQAGHKPVALVGGATGLIGDPSFKATERKLNTEETVQGWVDKIRHQVAPFLDFDCGSNSAIAANNYDWFGGMNVLTFLRDIGKHFSVNQMINKEAVKQRLNRDDVGISFTEFSYNLLQGYDFASLNRMHGVELQIGGSDQWGNITSGIDLTRRMNQQQVWGLTVPLITKADGTKFGKTEGGAVWLDPKKTSPYKFYQFWINTADADVYRFLKFFTFMDIEEINALEEEDKTSGKAPRAQYVLAEAVTRLVHGEAGLEAAKRITHSLFSGSLSEMTEADFAQLAQDGMPMIEMDKGADLQQALVDAELQPSRGQARKTIASNAVTVNGEKQSDPEYTFSDGDRLFSRYTLLRRGKKNYCLICWK</sequence>
<dbReference type="GO" id="GO:0004831">
    <property type="term" value="F:tyrosine-tRNA ligase activity"/>
    <property type="evidence" value="ECO:0007669"/>
    <property type="project" value="UniProtKB-UniRule"/>
</dbReference>
<dbReference type="SUPFAM" id="SSF52374">
    <property type="entry name" value="Nucleotidylyl transferase"/>
    <property type="match status" value="1"/>
</dbReference>
<feature type="binding site" evidence="11">
    <location>
        <position position="183"/>
    </location>
    <ligand>
        <name>L-tyrosine</name>
        <dbReference type="ChEBI" id="CHEBI:58315"/>
    </ligand>
</feature>
<dbReference type="HOGENOM" id="CLU_024003_0_3_6"/>
<accession>C5BE31</accession>
<dbReference type="InterPro" id="IPR014729">
    <property type="entry name" value="Rossmann-like_a/b/a_fold"/>
</dbReference>
<comment type="subunit">
    <text evidence="11">Homodimer.</text>
</comment>
<evidence type="ECO:0000256" key="7">
    <source>
        <dbReference type="ARBA" id="ARBA00022917"/>
    </source>
</evidence>
<dbReference type="GO" id="GO:0005524">
    <property type="term" value="F:ATP binding"/>
    <property type="evidence" value="ECO:0007669"/>
    <property type="project" value="UniProtKB-UniRule"/>
</dbReference>
<evidence type="ECO:0000256" key="4">
    <source>
        <dbReference type="ARBA" id="ARBA00022741"/>
    </source>
</evidence>
<dbReference type="Pfam" id="PF22421">
    <property type="entry name" value="SYY_C-terminal"/>
    <property type="match status" value="1"/>
</dbReference>
<dbReference type="InterPro" id="IPR002942">
    <property type="entry name" value="S4_RNA-bd"/>
</dbReference>
<dbReference type="InterPro" id="IPR002305">
    <property type="entry name" value="aa-tRNA-synth_Ic"/>
</dbReference>
<dbReference type="Proteomes" id="UP000001485">
    <property type="component" value="Chromosome"/>
</dbReference>
<keyword evidence="7 11" id="KW-0648">Protein biosynthesis</keyword>
<keyword evidence="6 12" id="KW-0694">RNA-binding</keyword>
<evidence type="ECO:0000313" key="15">
    <source>
        <dbReference type="Proteomes" id="UP000001485"/>
    </source>
</evidence>
<dbReference type="CDD" id="cd00805">
    <property type="entry name" value="TyrRS_core"/>
    <property type="match status" value="1"/>
</dbReference>
<dbReference type="PROSITE" id="PS00178">
    <property type="entry name" value="AA_TRNA_LIGASE_I"/>
    <property type="match status" value="1"/>
</dbReference>
<dbReference type="InterPro" id="IPR024088">
    <property type="entry name" value="Tyr-tRNA-ligase_bac-type"/>
</dbReference>
<keyword evidence="3 11" id="KW-0436">Ligase</keyword>
<dbReference type="Gene3D" id="3.40.50.620">
    <property type="entry name" value="HUPs"/>
    <property type="match status" value="1"/>
</dbReference>
<reference evidence="15" key="1">
    <citation type="submission" date="2009-03" db="EMBL/GenBank/DDBJ databases">
        <title>Complete genome sequence of Edwardsiella ictaluri 93-146.</title>
        <authorList>
            <person name="Williams M.L."/>
            <person name="Gillaspy A.F."/>
            <person name="Dyer D.W."/>
            <person name="Thune R.L."/>
            <person name="Waldbieser G.C."/>
            <person name="Schuster S.C."/>
            <person name="Gipson J."/>
            <person name="Zaitshik J."/>
            <person name="Landry C."/>
            <person name="Lawrence M.L."/>
        </authorList>
    </citation>
    <scope>NUCLEOTIDE SEQUENCE [LARGE SCALE GENOMIC DNA]</scope>
    <source>
        <strain evidence="15">93-146</strain>
    </source>
</reference>
<dbReference type="InterPro" id="IPR024107">
    <property type="entry name" value="Tyr-tRNA-ligase_bac_1"/>
</dbReference>
<dbReference type="Gene3D" id="1.10.240.10">
    <property type="entry name" value="Tyrosyl-Transfer RNA Synthetase"/>
    <property type="match status" value="1"/>
</dbReference>
<dbReference type="KEGG" id="eic:NT01EI_2096"/>
<feature type="domain" description="RNA-binding S4" evidence="13">
    <location>
        <begin position="361"/>
        <end position="423"/>
    </location>
</feature>
<dbReference type="PANTHER" id="PTHR11766:SF0">
    <property type="entry name" value="TYROSINE--TRNA LIGASE, MITOCHONDRIAL"/>
    <property type="match status" value="1"/>
</dbReference>
<dbReference type="SMART" id="SM00363">
    <property type="entry name" value="S4"/>
    <property type="match status" value="1"/>
</dbReference>
<dbReference type="GO" id="GO:0005829">
    <property type="term" value="C:cytosol"/>
    <property type="evidence" value="ECO:0007669"/>
    <property type="project" value="TreeGrafter"/>
</dbReference>
<dbReference type="FunFam" id="3.10.290.10:FF:000007">
    <property type="entry name" value="Tyrosine--tRNA ligase"/>
    <property type="match status" value="1"/>
</dbReference>
<dbReference type="PANTHER" id="PTHR11766">
    <property type="entry name" value="TYROSYL-TRNA SYNTHETASE"/>
    <property type="match status" value="1"/>
</dbReference>
<evidence type="ECO:0000256" key="8">
    <source>
        <dbReference type="ARBA" id="ARBA00023146"/>
    </source>
</evidence>
<evidence type="ECO:0000256" key="5">
    <source>
        <dbReference type="ARBA" id="ARBA00022840"/>
    </source>
</evidence>
<dbReference type="PRINTS" id="PR01040">
    <property type="entry name" value="TRNASYNTHTYR"/>
</dbReference>
<feature type="binding site" evidence="11">
    <location>
        <position position="242"/>
    </location>
    <ligand>
        <name>ATP</name>
        <dbReference type="ChEBI" id="CHEBI:30616"/>
    </ligand>
</feature>
<reference evidence="14 15" key="2">
    <citation type="journal article" date="2012" name="J. Bacteriol.">
        <title>Genome Sequence of Edwardsiella ictaluri 93-146, a Strain Associated with a Natural Channel Catfish Outbreak of Enteric Septicemia of Catfish.</title>
        <authorList>
            <person name="Williams M.L."/>
            <person name="Gillaspy A.F."/>
            <person name="Dyer D.W."/>
            <person name="Thune R.L."/>
            <person name="Waldbieser G.C."/>
            <person name="Schuster S.C."/>
            <person name="Gipson J."/>
            <person name="Zaitshik J."/>
            <person name="Landry C."/>
            <person name="Banes M.M."/>
            <person name="Lawrence M.L."/>
        </authorList>
    </citation>
    <scope>NUCLEOTIDE SEQUENCE [LARGE SCALE GENOMIC DNA]</scope>
    <source>
        <strain evidence="14 15">93-146</strain>
    </source>
</reference>
<name>C5BE31_EDWI9</name>
<dbReference type="EMBL" id="CP001600">
    <property type="protein sequence ID" value="ACR69272.1"/>
    <property type="molecule type" value="Genomic_DNA"/>
</dbReference>
<dbReference type="PROSITE" id="PS50889">
    <property type="entry name" value="S4"/>
    <property type="match status" value="1"/>
</dbReference>
<proteinExistence type="inferred from homology"/>
<dbReference type="CDD" id="cd00165">
    <property type="entry name" value="S4"/>
    <property type="match status" value="1"/>
</dbReference>
<dbReference type="SUPFAM" id="SSF55174">
    <property type="entry name" value="Alpha-L RNA-binding motif"/>
    <property type="match status" value="1"/>
</dbReference>
<evidence type="ECO:0000256" key="3">
    <source>
        <dbReference type="ARBA" id="ARBA00022598"/>
    </source>
</evidence>
<keyword evidence="8 11" id="KW-0030">Aminoacyl-tRNA synthetase</keyword>
<feature type="binding site" evidence="11">
    <location>
        <position position="179"/>
    </location>
    <ligand>
        <name>L-tyrosine</name>
        <dbReference type="ChEBI" id="CHEBI:58315"/>
    </ligand>
</feature>
<evidence type="ECO:0000256" key="12">
    <source>
        <dbReference type="PROSITE-ProRule" id="PRU00182"/>
    </source>
</evidence>
<evidence type="ECO:0000259" key="13">
    <source>
        <dbReference type="SMART" id="SM00363"/>
    </source>
</evidence>
<dbReference type="FunFam" id="3.40.50.620:FF:000008">
    <property type="entry name" value="Tyrosine--tRNA ligase"/>
    <property type="match status" value="1"/>
</dbReference>
<dbReference type="GO" id="GO:0042803">
    <property type="term" value="F:protein homodimerization activity"/>
    <property type="evidence" value="ECO:0007669"/>
    <property type="project" value="UniProtKB-ARBA"/>
</dbReference>
<evidence type="ECO:0000256" key="11">
    <source>
        <dbReference type="HAMAP-Rule" id="MF_02006"/>
    </source>
</evidence>
<evidence type="ECO:0000256" key="2">
    <source>
        <dbReference type="ARBA" id="ARBA00022490"/>
    </source>
</evidence>
<dbReference type="GO" id="GO:0003723">
    <property type="term" value="F:RNA binding"/>
    <property type="evidence" value="ECO:0007669"/>
    <property type="project" value="UniProtKB-KW"/>
</dbReference>
<comment type="catalytic activity">
    <reaction evidence="9 11">
        <text>tRNA(Tyr) + L-tyrosine + ATP = L-tyrosyl-tRNA(Tyr) + AMP + diphosphate + H(+)</text>
        <dbReference type="Rhea" id="RHEA:10220"/>
        <dbReference type="Rhea" id="RHEA-COMP:9706"/>
        <dbReference type="Rhea" id="RHEA-COMP:9707"/>
        <dbReference type="ChEBI" id="CHEBI:15378"/>
        <dbReference type="ChEBI" id="CHEBI:30616"/>
        <dbReference type="ChEBI" id="CHEBI:33019"/>
        <dbReference type="ChEBI" id="CHEBI:58315"/>
        <dbReference type="ChEBI" id="CHEBI:78442"/>
        <dbReference type="ChEBI" id="CHEBI:78536"/>
        <dbReference type="ChEBI" id="CHEBI:456215"/>
        <dbReference type="EC" id="6.1.1.1"/>
    </reaction>
</comment>
<dbReference type="Gene3D" id="3.10.290.10">
    <property type="entry name" value="RNA-binding S4 domain"/>
    <property type="match status" value="1"/>
</dbReference>
<feature type="binding site" evidence="11">
    <location>
        <position position="41"/>
    </location>
    <ligand>
        <name>L-tyrosine</name>
        <dbReference type="ChEBI" id="CHEBI:58315"/>
    </ligand>
</feature>
<evidence type="ECO:0000256" key="10">
    <source>
        <dbReference type="ARBA" id="ARBA00060965"/>
    </source>
</evidence>
<dbReference type="NCBIfam" id="TIGR00234">
    <property type="entry name" value="tyrS"/>
    <property type="match status" value="1"/>
</dbReference>
<organism evidence="14 15">
    <name type="scientific">Edwardsiella ictaluri (strain 93-146)</name>
    <dbReference type="NCBI Taxonomy" id="634503"/>
    <lineage>
        <taxon>Bacteria</taxon>
        <taxon>Pseudomonadati</taxon>
        <taxon>Pseudomonadota</taxon>
        <taxon>Gammaproteobacteria</taxon>
        <taxon>Enterobacterales</taxon>
        <taxon>Hafniaceae</taxon>
        <taxon>Edwardsiella</taxon>
    </lineage>
</organism>
<dbReference type="EC" id="6.1.1.1" evidence="11"/>
<dbReference type="InterPro" id="IPR036986">
    <property type="entry name" value="S4_RNA-bd_sf"/>
</dbReference>
<dbReference type="InterPro" id="IPR054608">
    <property type="entry name" value="SYY-like_C"/>
</dbReference>
<dbReference type="Pfam" id="PF00579">
    <property type="entry name" value="tRNA-synt_1b"/>
    <property type="match status" value="1"/>
</dbReference>
<evidence type="ECO:0000256" key="9">
    <source>
        <dbReference type="ARBA" id="ARBA00048248"/>
    </source>
</evidence>
<dbReference type="GO" id="GO:0006437">
    <property type="term" value="P:tyrosyl-tRNA aminoacylation"/>
    <property type="evidence" value="ECO:0007669"/>
    <property type="project" value="UniProtKB-UniRule"/>
</dbReference>
<gene>
    <name evidence="11" type="primary">tyrS</name>
    <name evidence="14" type="ordered locus">NT01EI_2096</name>
</gene>
<dbReference type="AlphaFoldDB" id="C5BE31"/>
<comment type="similarity">
    <text evidence="10 11">Belongs to the class-I aminoacyl-tRNA synthetase family. TyrS type 1 subfamily.</text>
</comment>
<feature type="short sequence motif" description="'HIGH' region" evidence="11">
    <location>
        <begin position="46"/>
        <end position="55"/>
    </location>
</feature>
<comment type="function">
    <text evidence="11">Catalyzes the attachment of tyrosine to tRNA(Tyr) in a two-step reaction: tyrosine is first activated by ATP to form Tyr-AMP and then transferred to the acceptor end of tRNA(Tyr).</text>
</comment>
<dbReference type="InterPro" id="IPR002307">
    <property type="entry name" value="Tyr-tRNA-ligase"/>
</dbReference>